<accession>A0A1S3H1V7</accession>
<dbReference type="PRINTS" id="PR00180">
    <property type="entry name" value="CRETINALDHBP"/>
</dbReference>
<dbReference type="SUPFAM" id="SSF52087">
    <property type="entry name" value="CRAL/TRIO domain"/>
    <property type="match status" value="1"/>
</dbReference>
<reference evidence="4" key="1">
    <citation type="submission" date="2025-08" db="UniProtKB">
        <authorList>
            <consortium name="RefSeq"/>
        </authorList>
    </citation>
    <scope>IDENTIFICATION</scope>
    <source>
        <tissue evidence="4">Gonads</tissue>
    </source>
</reference>
<name>A0A1S3H1V7_LINAN</name>
<dbReference type="PANTHER" id="PTHR23324">
    <property type="entry name" value="SEC14 RELATED PROTEIN"/>
    <property type="match status" value="1"/>
</dbReference>
<evidence type="ECO:0000259" key="1">
    <source>
        <dbReference type="PROSITE" id="PS50191"/>
    </source>
</evidence>
<dbReference type="SUPFAM" id="SSF101576">
    <property type="entry name" value="Supernatant protein factor (SPF), C-terminal domain"/>
    <property type="match status" value="1"/>
</dbReference>
<sequence>MWLFGRSTKKKSQTKKMPKKYTFSHVNDESPEEIAVKQLRSSVKDILKSHQDNDDYLRKWLKARNYDVMEAERMFRNSMAFRKKIGADTLLQKYTPPEVIQKYLTGGFCGFDKDGSPVRVELFGLLDIKGLMYSARKVDLEKTKMLQCEKTVRDWEIMSKKLGKKVGGLTVIFDMAGVTTKWLWKPGLDMYLHLVKVLEDNYPEMMKRLIVINAPSIFPILYKLARPLISDDMKKKIIVLGSNFTQVLLQYVDAEQLPVYLGGKLTDPDGNPRCTTMICQGGQVPESYFLKNHSLGENMTAATVSKKLELKFEVQKSGMILRWEFQTEGYDIGFGVGFLENDGSVKFVLPVERVNSHMVPEDGSINCTEQGTYVLVFDNSFSWARSKKVSYQVEVIEEDKNILEEVENIGYVTDKLEAAHI</sequence>
<dbReference type="InterPro" id="IPR036865">
    <property type="entry name" value="CRAL-TRIO_dom_sf"/>
</dbReference>
<dbReference type="PROSITE" id="PS50191">
    <property type="entry name" value="CRAL_TRIO"/>
    <property type="match status" value="1"/>
</dbReference>
<dbReference type="PROSITE" id="PS50866">
    <property type="entry name" value="GOLD"/>
    <property type="match status" value="1"/>
</dbReference>
<protein>
    <submittedName>
        <fullName evidence="4">Retinal-binding protein</fullName>
    </submittedName>
</protein>
<feature type="domain" description="GOLD" evidence="2">
    <location>
        <begin position="292"/>
        <end position="395"/>
    </location>
</feature>
<dbReference type="RefSeq" id="XP_013379466.1">
    <property type="nucleotide sequence ID" value="XM_013524012.1"/>
</dbReference>
<dbReference type="GeneID" id="106150968"/>
<dbReference type="Gene3D" id="3.40.525.10">
    <property type="entry name" value="CRAL-TRIO lipid binding domain"/>
    <property type="match status" value="1"/>
</dbReference>
<dbReference type="GO" id="GO:0005737">
    <property type="term" value="C:cytoplasm"/>
    <property type="evidence" value="ECO:0007669"/>
    <property type="project" value="TreeGrafter"/>
</dbReference>
<dbReference type="InterPro" id="IPR001251">
    <property type="entry name" value="CRAL-TRIO_dom"/>
</dbReference>
<gene>
    <name evidence="4" type="primary">LOC106150968</name>
</gene>
<dbReference type="CDD" id="cd00170">
    <property type="entry name" value="SEC14"/>
    <property type="match status" value="1"/>
</dbReference>
<keyword evidence="3" id="KW-1185">Reference proteome</keyword>
<dbReference type="InterPro" id="IPR036598">
    <property type="entry name" value="GOLD_dom_sf"/>
</dbReference>
<dbReference type="SUPFAM" id="SSF46938">
    <property type="entry name" value="CRAL/TRIO N-terminal domain"/>
    <property type="match status" value="1"/>
</dbReference>
<evidence type="ECO:0000259" key="2">
    <source>
        <dbReference type="PROSITE" id="PS50866"/>
    </source>
</evidence>
<dbReference type="AlphaFoldDB" id="A0A1S3H1V7"/>
<evidence type="ECO:0000313" key="4">
    <source>
        <dbReference type="RefSeq" id="XP_013379466.1"/>
    </source>
</evidence>
<dbReference type="Pfam" id="PF00650">
    <property type="entry name" value="CRAL_TRIO"/>
    <property type="match status" value="1"/>
</dbReference>
<dbReference type="OrthoDB" id="1434354at2759"/>
<feature type="domain" description="CRAL-TRIO" evidence="1">
    <location>
        <begin position="96"/>
        <end position="269"/>
    </location>
</feature>
<evidence type="ECO:0000313" key="3">
    <source>
        <dbReference type="Proteomes" id="UP000085678"/>
    </source>
</evidence>
<dbReference type="PANTHER" id="PTHR23324:SF83">
    <property type="entry name" value="SEC14-LIKE PROTEIN 2"/>
    <property type="match status" value="1"/>
</dbReference>
<dbReference type="InterPro" id="IPR009038">
    <property type="entry name" value="GOLD_dom"/>
</dbReference>
<dbReference type="InParanoid" id="A0A1S3H1V7"/>
<dbReference type="SMART" id="SM00516">
    <property type="entry name" value="SEC14"/>
    <property type="match status" value="1"/>
</dbReference>
<dbReference type="Proteomes" id="UP000085678">
    <property type="component" value="Unplaced"/>
</dbReference>
<dbReference type="KEGG" id="lak:106150968"/>
<dbReference type="OMA" id="KCLAWRT"/>
<organism evidence="3 4">
    <name type="scientific">Lingula anatina</name>
    <name type="common">Brachiopod</name>
    <name type="synonym">Lingula unguis</name>
    <dbReference type="NCBI Taxonomy" id="7574"/>
    <lineage>
        <taxon>Eukaryota</taxon>
        <taxon>Metazoa</taxon>
        <taxon>Spiralia</taxon>
        <taxon>Lophotrochozoa</taxon>
        <taxon>Brachiopoda</taxon>
        <taxon>Linguliformea</taxon>
        <taxon>Lingulata</taxon>
        <taxon>Lingulida</taxon>
        <taxon>Linguloidea</taxon>
        <taxon>Lingulidae</taxon>
        <taxon>Lingula</taxon>
    </lineage>
</organism>
<proteinExistence type="predicted"/>
<dbReference type="InterPro" id="IPR051064">
    <property type="entry name" value="SEC14/CRAL-TRIO_domain"/>
</dbReference>
<dbReference type="FunCoup" id="A0A1S3H1V7">
    <property type="interactions" value="258"/>
</dbReference>
<dbReference type="STRING" id="7574.A0A1S3H1V7"/>
<dbReference type="Gene3D" id="2.60.120.680">
    <property type="entry name" value="GOLD domain"/>
    <property type="match status" value="1"/>
</dbReference>
<dbReference type="InterPro" id="IPR036273">
    <property type="entry name" value="CRAL/TRIO_N_dom_sf"/>
</dbReference>